<accession>A0ABQ4JAN9</accession>
<evidence type="ECO:0000313" key="1">
    <source>
        <dbReference type="EMBL" id="GIJ27241.1"/>
    </source>
</evidence>
<dbReference type="Proteomes" id="UP000653076">
    <property type="component" value="Unassembled WGS sequence"/>
</dbReference>
<protein>
    <submittedName>
        <fullName evidence="1">Uncharacterized protein</fullName>
    </submittedName>
</protein>
<gene>
    <name evidence="1" type="ORF">Vqi01_24030</name>
</gene>
<reference evidence="1 2" key="1">
    <citation type="submission" date="2021-01" db="EMBL/GenBank/DDBJ databases">
        <title>Whole genome shotgun sequence of Verrucosispora qiuiae NBRC 106684.</title>
        <authorList>
            <person name="Komaki H."/>
            <person name="Tamura T."/>
        </authorList>
    </citation>
    <scope>NUCLEOTIDE SEQUENCE [LARGE SCALE GENOMIC DNA]</scope>
    <source>
        <strain evidence="1 2">NBRC 106684</strain>
    </source>
</reference>
<name>A0ABQ4JAN9_9ACTN</name>
<keyword evidence="2" id="KW-1185">Reference proteome</keyword>
<organism evidence="1 2">
    <name type="scientific">Micromonospora qiuiae</name>
    <dbReference type="NCBI Taxonomy" id="502268"/>
    <lineage>
        <taxon>Bacteria</taxon>
        <taxon>Bacillati</taxon>
        <taxon>Actinomycetota</taxon>
        <taxon>Actinomycetes</taxon>
        <taxon>Micromonosporales</taxon>
        <taxon>Micromonosporaceae</taxon>
        <taxon>Micromonospora</taxon>
    </lineage>
</organism>
<evidence type="ECO:0000313" key="2">
    <source>
        <dbReference type="Proteomes" id="UP000653076"/>
    </source>
</evidence>
<dbReference type="EMBL" id="BOPC01000030">
    <property type="protein sequence ID" value="GIJ27241.1"/>
    <property type="molecule type" value="Genomic_DNA"/>
</dbReference>
<sequence>MSLDYWNGSGRRTENLVNRPSAHRCEDQQRAEGIDDPVRGAVRHPEQRADLAGATAGPVGCRRWRHRTLGDQADQLAELGGPVNGETDSGRAAVITCTQAS</sequence>
<proteinExistence type="predicted"/>
<comment type="caution">
    <text evidence="1">The sequence shown here is derived from an EMBL/GenBank/DDBJ whole genome shotgun (WGS) entry which is preliminary data.</text>
</comment>